<dbReference type="Proteomes" id="UP000015102">
    <property type="component" value="Unassembled WGS sequence"/>
</dbReference>
<dbReference type="EMBL" id="CAQQ02384579">
    <property type="status" value="NOT_ANNOTATED_CDS"/>
    <property type="molecule type" value="Genomic_DNA"/>
</dbReference>
<reference evidence="2" key="1">
    <citation type="submission" date="2013-02" db="EMBL/GenBank/DDBJ databases">
        <authorList>
            <person name="Hughes D."/>
        </authorList>
    </citation>
    <scope>NUCLEOTIDE SEQUENCE</scope>
    <source>
        <strain>Durham</strain>
        <strain evidence="2">NC isolate 2 -- Noor lab</strain>
    </source>
</reference>
<name>T1H0Z4_MEGSC</name>
<dbReference type="HOGENOM" id="CLU_1763433_0_0_1"/>
<dbReference type="AlphaFoldDB" id="T1H0Z4"/>
<proteinExistence type="predicted"/>
<dbReference type="EMBL" id="CAQQ02384578">
    <property type="status" value="NOT_ANNOTATED_CDS"/>
    <property type="molecule type" value="Genomic_DNA"/>
</dbReference>
<dbReference type="STRING" id="36166.T1H0Z4"/>
<dbReference type="EMBL" id="CAQQ02384580">
    <property type="status" value="NOT_ANNOTATED_CDS"/>
    <property type="molecule type" value="Genomic_DNA"/>
</dbReference>
<keyword evidence="2" id="KW-1185">Reference proteome</keyword>
<organism evidence="1 2">
    <name type="scientific">Megaselia scalaris</name>
    <name type="common">Humpbacked fly</name>
    <name type="synonym">Phora scalaris</name>
    <dbReference type="NCBI Taxonomy" id="36166"/>
    <lineage>
        <taxon>Eukaryota</taxon>
        <taxon>Metazoa</taxon>
        <taxon>Ecdysozoa</taxon>
        <taxon>Arthropoda</taxon>
        <taxon>Hexapoda</taxon>
        <taxon>Insecta</taxon>
        <taxon>Pterygota</taxon>
        <taxon>Neoptera</taxon>
        <taxon>Endopterygota</taxon>
        <taxon>Diptera</taxon>
        <taxon>Brachycera</taxon>
        <taxon>Muscomorpha</taxon>
        <taxon>Platypezoidea</taxon>
        <taxon>Phoridae</taxon>
        <taxon>Megaseliini</taxon>
        <taxon>Megaselia</taxon>
    </lineage>
</organism>
<evidence type="ECO:0000313" key="2">
    <source>
        <dbReference type="Proteomes" id="UP000015102"/>
    </source>
</evidence>
<protein>
    <submittedName>
        <fullName evidence="1">Uncharacterized protein</fullName>
    </submittedName>
</protein>
<sequence>MFMPMAWGRKNLCSPVRTWTSYGCEITICDANLSEQNLAEYSKHYEIGGVFDLYKTYYSDIKLLDKLSRISFPKVEYFVVFGYSSEENVSKKDVIFDRILYGLSGKFVQMDMDNISSCISDLDYLLGNIYNEVSRKVISKDHSSVETK</sequence>
<accession>T1H0Z4</accession>
<reference evidence="1" key="2">
    <citation type="submission" date="2015-06" db="UniProtKB">
        <authorList>
            <consortium name="EnsemblMetazoa"/>
        </authorList>
    </citation>
    <scope>IDENTIFICATION</scope>
</reference>
<evidence type="ECO:0000313" key="1">
    <source>
        <dbReference type="EnsemblMetazoa" id="MESCA009842-PA"/>
    </source>
</evidence>
<dbReference type="EnsemblMetazoa" id="MESCA009842-RA">
    <property type="protein sequence ID" value="MESCA009842-PA"/>
    <property type="gene ID" value="MESCA009842"/>
</dbReference>